<dbReference type="PROSITE" id="PS50093">
    <property type="entry name" value="PKD"/>
    <property type="match status" value="1"/>
</dbReference>
<evidence type="ECO:0000313" key="2">
    <source>
        <dbReference type="EMBL" id="TXK12744.1"/>
    </source>
</evidence>
<accession>A0A5C8I3Y5</accession>
<dbReference type="EMBL" id="VRSV01000001">
    <property type="protein sequence ID" value="TXK12744.1"/>
    <property type="molecule type" value="Genomic_DNA"/>
</dbReference>
<dbReference type="AlphaFoldDB" id="A0A5C8I3Y5"/>
<dbReference type="Proteomes" id="UP000321034">
    <property type="component" value="Unassembled WGS sequence"/>
</dbReference>
<sequence>MTASDLASFAPARPTFEAEPGGVGIVGMPTNFVASASTQTLAGTLFDRPVTVRFSPAAYVFSYGDGSSARFTSGGAAWTALRQPQFTATPTSHAYGSRGVYAASVSVEYVAAVDFGTGWRPVIGVVTATGGGQSVEIFEARTALVDKTCFENPSGPGC</sequence>
<dbReference type="OrthoDB" id="5192284at2"/>
<organism evidence="2 3">
    <name type="scientific">Microbacterium hatanonis</name>
    <dbReference type="NCBI Taxonomy" id="404366"/>
    <lineage>
        <taxon>Bacteria</taxon>
        <taxon>Bacillati</taxon>
        <taxon>Actinomycetota</taxon>
        <taxon>Actinomycetes</taxon>
        <taxon>Micrococcales</taxon>
        <taxon>Microbacteriaceae</taxon>
        <taxon>Microbacterium</taxon>
    </lineage>
</organism>
<proteinExistence type="predicted"/>
<comment type="caution">
    <text evidence="2">The sequence shown here is derived from an EMBL/GenBank/DDBJ whole genome shotgun (WGS) entry which is preliminary data.</text>
</comment>
<keyword evidence="3" id="KW-1185">Reference proteome</keyword>
<reference evidence="2 3" key="1">
    <citation type="submission" date="2019-08" db="EMBL/GenBank/DDBJ databases">
        <authorList>
            <person name="Dong K."/>
        </authorList>
    </citation>
    <scope>NUCLEOTIDE SEQUENCE [LARGE SCALE GENOMIC DNA]</scope>
    <source>
        <strain evidence="2 3">JCM14558</strain>
    </source>
</reference>
<dbReference type="InterPro" id="IPR000601">
    <property type="entry name" value="PKD_dom"/>
</dbReference>
<evidence type="ECO:0000259" key="1">
    <source>
        <dbReference type="PROSITE" id="PS50093"/>
    </source>
</evidence>
<name>A0A5C8I3Y5_9MICO</name>
<evidence type="ECO:0000313" key="3">
    <source>
        <dbReference type="Proteomes" id="UP000321034"/>
    </source>
</evidence>
<dbReference type="RefSeq" id="WP_147893451.1">
    <property type="nucleotide sequence ID" value="NZ_BAAANR010000001.1"/>
</dbReference>
<feature type="domain" description="PKD" evidence="1">
    <location>
        <begin position="55"/>
        <end position="107"/>
    </location>
</feature>
<gene>
    <name evidence="2" type="ORF">FVP77_04610</name>
</gene>
<protein>
    <recommendedName>
        <fullName evidence="1">PKD domain-containing protein</fullName>
    </recommendedName>
</protein>